<comment type="similarity">
    <text evidence="1">Belongs to the short-chain dehydrogenases/reductases (SDR) family.</text>
</comment>
<dbReference type="InterPro" id="IPR036291">
    <property type="entry name" value="NAD(P)-bd_dom_sf"/>
</dbReference>
<evidence type="ECO:0000313" key="3">
    <source>
        <dbReference type="Proteomes" id="UP000203890"/>
    </source>
</evidence>
<dbReference type="SUPFAM" id="SSF51735">
    <property type="entry name" value="NAD(P)-binding Rossmann-fold domains"/>
    <property type="match status" value="1"/>
</dbReference>
<dbReference type="PANTHER" id="PTHR42879:SF2">
    <property type="entry name" value="3-OXOACYL-[ACYL-CARRIER-PROTEIN] REDUCTASE FABG"/>
    <property type="match status" value="1"/>
</dbReference>
<dbReference type="Proteomes" id="UP000203890">
    <property type="component" value="Segment"/>
</dbReference>
<sequence>MILVFGSSGFVGEHVSNHFKRMNKTVTPVTRHTYDMSKPDNLGGLDCYHDIETIVWCSGFNHNDRIGSLDYQLYDITMDVNVNAIVKSMDYLLSNNKVKDGARLCIISSIMEERGRVNKLSYTVSKSAIGGIVRASSITLYDRNILINSILPGPIDNEMTRNTLSSEELEKVSPYFVDVDDICRMCYLLCFENTSITGQSIKIDNGLSSKIVYA</sequence>
<dbReference type="EMBL" id="EU304328">
    <property type="protein sequence ID" value="ABY27821.1"/>
    <property type="molecule type" value="Genomic_DNA"/>
</dbReference>
<dbReference type="OrthoDB" id="30497at10239"/>
<dbReference type="GeneID" id="5845778"/>
<dbReference type="Pfam" id="PF13561">
    <property type="entry name" value="adh_short_C2"/>
    <property type="match status" value="1"/>
</dbReference>
<dbReference type="RefSeq" id="YP_001648117.1">
    <property type="nucleotide sequence ID" value="NC_010191.2"/>
</dbReference>
<evidence type="ECO:0000313" key="2">
    <source>
        <dbReference type="EMBL" id="ABY27821.1"/>
    </source>
</evidence>
<dbReference type="CDD" id="cd05233">
    <property type="entry name" value="SDR_c"/>
    <property type="match status" value="1"/>
</dbReference>
<protein>
    <submittedName>
        <fullName evidence="2">Putative oxo-acyl acyl carrier protein dehydrogenase</fullName>
    </submittedName>
</protein>
<keyword evidence="3" id="KW-1185">Reference proteome</keyword>
<dbReference type="InterPro" id="IPR002347">
    <property type="entry name" value="SDR_fam"/>
</dbReference>
<dbReference type="InterPro" id="IPR050259">
    <property type="entry name" value="SDR"/>
</dbReference>
<organism evidence="2 3">
    <name type="scientific">Ostreococcus tauri virus OtV5</name>
    <dbReference type="NCBI Taxonomy" id="1785753"/>
    <lineage>
        <taxon>Viruses</taxon>
        <taxon>Varidnaviria</taxon>
        <taxon>Bamfordvirae</taxon>
        <taxon>Nucleocytoviricota</taxon>
        <taxon>Megaviricetes</taxon>
        <taxon>Algavirales</taxon>
        <taxon>Phycodnaviridae</taxon>
        <taxon>Prasinovirus</taxon>
        <taxon>Prasinovirus ostreotauri</taxon>
    </lineage>
</organism>
<gene>
    <name evidence="2" type="ORF">OtV5_039</name>
</gene>
<dbReference type="KEGG" id="vg:5845778"/>
<evidence type="ECO:0000256" key="1">
    <source>
        <dbReference type="ARBA" id="ARBA00006484"/>
    </source>
</evidence>
<dbReference type="PANTHER" id="PTHR42879">
    <property type="entry name" value="3-OXOACYL-(ACYL-CARRIER-PROTEIN) REDUCTASE"/>
    <property type="match status" value="1"/>
</dbReference>
<accession>A9YVT8</accession>
<reference evidence="2 3" key="1">
    <citation type="journal article" date="2008" name="PLoS ONE">
        <title>Life-cycle and genome of OtV5, a large DNA virus of the pelagic marine unicellular green alga Ostreococcus tauri.</title>
        <authorList>
            <person name="Derelle E."/>
            <person name="Ferraz C."/>
            <person name="Escande M.L."/>
            <person name="Eychenie S."/>
            <person name="Cooke R."/>
            <person name="Piganeau G."/>
            <person name="Desdevises Y."/>
            <person name="Bellec L."/>
            <person name="Moreau H."/>
            <person name="Grimsley N."/>
        </authorList>
    </citation>
    <scope>NUCLEOTIDE SEQUENCE [LARGE SCALE GENOMIC DNA]</scope>
    <source>
        <strain evidence="2 3">OtV5</strain>
    </source>
</reference>
<dbReference type="Gene3D" id="3.40.50.720">
    <property type="entry name" value="NAD(P)-binding Rossmann-like Domain"/>
    <property type="match status" value="1"/>
</dbReference>
<dbReference type="PRINTS" id="PR00081">
    <property type="entry name" value="GDHRDH"/>
</dbReference>
<proteinExistence type="inferred from homology"/>
<name>A9YVT8_9PHYC</name>